<feature type="region of interest" description="Disordered" evidence="1">
    <location>
        <begin position="29"/>
        <end position="48"/>
    </location>
</feature>
<evidence type="ECO:0000313" key="4">
    <source>
        <dbReference type="Proteomes" id="UP000241462"/>
    </source>
</evidence>
<dbReference type="InParanoid" id="A0A2T3A5I5"/>
<feature type="region of interest" description="Disordered" evidence="1">
    <location>
        <begin position="1"/>
        <end position="22"/>
    </location>
</feature>
<protein>
    <submittedName>
        <fullName evidence="3">Uncharacterized protein</fullName>
    </submittedName>
</protein>
<accession>A0A2T3A5I5</accession>
<feature type="compositionally biased region" description="Polar residues" evidence="1">
    <location>
        <begin position="1"/>
        <end position="21"/>
    </location>
</feature>
<dbReference type="AlphaFoldDB" id="A0A2T3A5I5"/>
<sequence length="215" mass="23202">MPCDTHSTAHSQSPLESTSHHASLRNLARRAPSTDPSTTRMGPITALPSPIDPANPIFLALPGGPARGIWISSAGSHLGRWPLSRLVIASSILVGLQSLVRFFCLEAKRNTRSREGKYQPGPQRILNYALMTSWFFPFLGAGASFAKTRSLWVFLTSFSLLVIIRTEQQSACSQTADMFKITSLQRLSFDHPISTPYSGPFLGSGDETAGGEAGG</sequence>
<organism evidence="3 4">
    <name type="scientific">Coniella lustricola</name>
    <dbReference type="NCBI Taxonomy" id="2025994"/>
    <lineage>
        <taxon>Eukaryota</taxon>
        <taxon>Fungi</taxon>
        <taxon>Dikarya</taxon>
        <taxon>Ascomycota</taxon>
        <taxon>Pezizomycotina</taxon>
        <taxon>Sordariomycetes</taxon>
        <taxon>Sordariomycetidae</taxon>
        <taxon>Diaporthales</taxon>
        <taxon>Schizoparmaceae</taxon>
        <taxon>Coniella</taxon>
    </lineage>
</organism>
<dbReference type="Proteomes" id="UP000241462">
    <property type="component" value="Unassembled WGS sequence"/>
</dbReference>
<reference evidence="3 4" key="1">
    <citation type="journal article" date="2018" name="Mycol. Prog.">
        <title>Coniella lustricola, a new species from submerged detritus.</title>
        <authorList>
            <person name="Raudabaugh D.B."/>
            <person name="Iturriaga T."/>
            <person name="Carver A."/>
            <person name="Mondo S."/>
            <person name="Pangilinan J."/>
            <person name="Lipzen A."/>
            <person name="He G."/>
            <person name="Amirebrahimi M."/>
            <person name="Grigoriev I.V."/>
            <person name="Miller A.N."/>
        </authorList>
    </citation>
    <scope>NUCLEOTIDE SEQUENCE [LARGE SCALE GENOMIC DNA]</scope>
    <source>
        <strain evidence="3 4">B22-T-1</strain>
    </source>
</reference>
<evidence type="ECO:0000313" key="3">
    <source>
        <dbReference type="EMBL" id="PSR83306.1"/>
    </source>
</evidence>
<gene>
    <name evidence="3" type="ORF">BD289DRAFT_436115</name>
</gene>
<feature type="transmembrane region" description="Helical" evidence="2">
    <location>
        <begin position="125"/>
        <end position="145"/>
    </location>
</feature>
<keyword evidence="2" id="KW-0472">Membrane</keyword>
<keyword evidence="4" id="KW-1185">Reference proteome</keyword>
<name>A0A2T3A5I5_9PEZI</name>
<keyword evidence="2" id="KW-1133">Transmembrane helix</keyword>
<proteinExistence type="predicted"/>
<evidence type="ECO:0000256" key="1">
    <source>
        <dbReference type="SAM" id="MobiDB-lite"/>
    </source>
</evidence>
<keyword evidence="2" id="KW-0812">Transmembrane</keyword>
<evidence type="ECO:0000256" key="2">
    <source>
        <dbReference type="SAM" id="Phobius"/>
    </source>
</evidence>
<feature type="transmembrane region" description="Helical" evidence="2">
    <location>
        <begin position="86"/>
        <end position="104"/>
    </location>
</feature>
<dbReference type="EMBL" id="KZ678462">
    <property type="protein sequence ID" value="PSR83306.1"/>
    <property type="molecule type" value="Genomic_DNA"/>
</dbReference>